<feature type="compositionally biased region" description="Polar residues" evidence="2">
    <location>
        <begin position="763"/>
        <end position="779"/>
    </location>
</feature>
<keyword evidence="1" id="KW-0175">Coiled coil</keyword>
<dbReference type="RefSeq" id="XP_045956433.1">
    <property type="nucleotide sequence ID" value="XM_046107717.1"/>
</dbReference>
<dbReference type="Pfam" id="PF14555">
    <property type="entry name" value="UBA_4"/>
    <property type="match status" value="1"/>
</dbReference>
<feature type="compositionally biased region" description="Polar residues" evidence="2">
    <location>
        <begin position="74"/>
        <end position="108"/>
    </location>
</feature>
<dbReference type="GO" id="GO:0016579">
    <property type="term" value="P:protein deubiquitination"/>
    <property type="evidence" value="ECO:0007669"/>
    <property type="project" value="TreeGrafter"/>
</dbReference>
<dbReference type="OrthoDB" id="4489171at2759"/>
<dbReference type="InterPro" id="IPR055335">
    <property type="entry name" value="Ucp6/RUP1"/>
</dbReference>
<evidence type="ECO:0000313" key="4">
    <source>
        <dbReference type="Proteomes" id="UP000758603"/>
    </source>
</evidence>
<comment type="caution">
    <text evidence="3">The sequence shown here is derived from an EMBL/GenBank/DDBJ whole genome shotgun (WGS) entry which is preliminary data.</text>
</comment>
<protein>
    <submittedName>
        <fullName evidence="3">Uncharacterized protein</fullName>
    </submittedName>
</protein>
<reference evidence="3" key="1">
    <citation type="journal article" date="2021" name="Nat. Commun.">
        <title>Genetic determinants of endophytism in the Arabidopsis root mycobiome.</title>
        <authorList>
            <person name="Mesny F."/>
            <person name="Miyauchi S."/>
            <person name="Thiergart T."/>
            <person name="Pickel B."/>
            <person name="Atanasova L."/>
            <person name="Karlsson M."/>
            <person name="Huettel B."/>
            <person name="Barry K.W."/>
            <person name="Haridas S."/>
            <person name="Chen C."/>
            <person name="Bauer D."/>
            <person name="Andreopoulos W."/>
            <person name="Pangilinan J."/>
            <person name="LaButti K."/>
            <person name="Riley R."/>
            <person name="Lipzen A."/>
            <person name="Clum A."/>
            <person name="Drula E."/>
            <person name="Henrissat B."/>
            <person name="Kohler A."/>
            <person name="Grigoriev I.V."/>
            <person name="Martin F.M."/>
            <person name="Hacquard S."/>
        </authorList>
    </citation>
    <scope>NUCLEOTIDE SEQUENCE</scope>
    <source>
        <strain evidence="3">MPI-SDFR-AT-0073</strain>
    </source>
</reference>
<dbReference type="PANTHER" id="PTHR39597">
    <property type="entry name" value="UBA DOMAIN-CONTAINING PROTEIN RUP1"/>
    <property type="match status" value="1"/>
</dbReference>
<feature type="compositionally biased region" description="Basic and acidic residues" evidence="2">
    <location>
        <begin position="883"/>
        <end position="895"/>
    </location>
</feature>
<dbReference type="PROSITE" id="PS50330">
    <property type="entry name" value="UIM"/>
    <property type="match status" value="1"/>
</dbReference>
<feature type="region of interest" description="Disordered" evidence="2">
    <location>
        <begin position="874"/>
        <end position="953"/>
    </location>
</feature>
<dbReference type="GO" id="GO:0005829">
    <property type="term" value="C:cytosol"/>
    <property type="evidence" value="ECO:0007669"/>
    <property type="project" value="TreeGrafter"/>
</dbReference>
<evidence type="ECO:0000256" key="1">
    <source>
        <dbReference type="SAM" id="Coils"/>
    </source>
</evidence>
<dbReference type="GeneID" id="70136608"/>
<name>A0A9P8ZVM3_9PEZI</name>
<dbReference type="InterPro" id="IPR003903">
    <property type="entry name" value="UIM_dom"/>
</dbReference>
<evidence type="ECO:0000256" key="2">
    <source>
        <dbReference type="SAM" id="MobiDB-lite"/>
    </source>
</evidence>
<accession>A0A9P8ZVM3</accession>
<dbReference type="Proteomes" id="UP000758603">
    <property type="component" value="Unassembled WGS sequence"/>
</dbReference>
<proteinExistence type="predicted"/>
<dbReference type="GO" id="GO:0005634">
    <property type="term" value="C:nucleus"/>
    <property type="evidence" value="ECO:0007669"/>
    <property type="project" value="TreeGrafter"/>
</dbReference>
<organism evidence="3 4">
    <name type="scientific">Truncatella angustata</name>
    <dbReference type="NCBI Taxonomy" id="152316"/>
    <lineage>
        <taxon>Eukaryota</taxon>
        <taxon>Fungi</taxon>
        <taxon>Dikarya</taxon>
        <taxon>Ascomycota</taxon>
        <taxon>Pezizomycotina</taxon>
        <taxon>Sordariomycetes</taxon>
        <taxon>Xylariomycetidae</taxon>
        <taxon>Amphisphaeriales</taxon>
        <taxon>Sporocadaceae</taxon>
        <taxon>Truncatella</taxon>
    </lineage>
</organism>
<sequence length="953" mass="105885">MAWSGEPDDNAVQTLLDFTDHAFDRNEAIKRLKANNCDVTQAVGEFYDNPDSANKYQWDDSVWSADRDATGNTAGVQFNVQGPDVTTTQIDSTSAAPTRPPSRTNNRSPLGRLVDLTAFQAAGAPATQADEDADLQRALAESAAESGLPPQESGVTAGDVNEKKFGPATRAEYEQDQWAMVPTKVEATLSQKSEIPPSARKRDPAAPAFLRASKDHRVGAILTILSHIPLARNALLSCGTSSRTYGYNGEWWAGHPILKQENLGADNQDEWSAAKDHPDFHDELHRLIAFLENGDRAYASVDGIVDTDAIDPHHGFNWGSFDFEDRFFEVLKGEYEQTLNPLLEPLMSTARTERIVKPAVDEMPAGLDDAAVTQTVESDSVDEANINFLTIPLMESESQWVSSLYNALDAVFWSDAFSNREFPTDTSNTAVLTNVGAFFVLRIGGDGLCKPCDVPVTLYLDRYMEDRKAQAITIQTQIHKLRYFLSTTEKREKKVLTCSGATDCRARKWFDDKPHSARDCWQKTIEACEALIGRQRRLAQRRYTDNELEQGKTPSIQDIALIYSGDAPYELTPEELEVQHTLERAAQAAEEELADIDRKLEGINSRRQQFLEALDHLSMRLTTREDEAPQDFVDKYITPSEPQYYKPEFWNPTRRFLLRGVATTNEITYVCTRRQVDPVELGDQAELRDQWWRLVYAAQEKNPIIVEKTDAESVSIAAGSESKHPLFVYASEDAMNADPVQLSDALRTFVRADNKVFQNELSKEQVQTETWTEGDSGNVASPGDGPVPLTADAINAVAPAHWASVAKRKHSPASSVATINSTGSRNIEMVSYDDVPQFADYGDPSMSWHHEYASPVPHPNKLGGLVESLEKCQTYEPESPVLGRRDPPEQNRHDFSSSNATSDAVRAPEMQERSGGPSPFMVNRPVERASQAAPGPANLMDMDVDVDIEHHEG</sequence>
<feature type="region of interest" description="Disordered" evidence="2">
    <location>
        <begin position="139"/>
        <end position="162"/>
    </location>
</feature>
<keyword evidence="4" id="KW-1185">Reference proteome</keyword>
<feature type="region of interest" description="Disordered" evidence="2">
    <location>
        <begin position="74"/>
        <end position="110"/>
    </location>
</feature>
<dbReference type="PANTHER" id="PTHR39597:SF1">
    <property type="entry name" value="UBA DOMAIN-CONTAINING PROTEIN RUP1"/>
    <property type="match status" value="1"/>
</dbReference>
<gene>
    <name evidence="3" type="ORF">BKA67DRAFT_660921</name>
</gene>
<dbReference type="AlphaFoldDB" id="A0A9P8ZVM3"/>
<feature type="region of interest" description="Disordered" evidence="2">
    <location>
        <begin position="763"/>
        <end position="783"/>
    </location>
</feature>
<dbReference type="EMBL" id="JAGPXC010000006">
    <property type="protein sequence ID" value="KAH6652155.1"/>
    <property type="molecule type" value="Genomic_DNA"/>
</dbReference>
<feature type="coiled-coil region" evidence="1">
    <location>
        <begin position="579"/>
        <end position="606"/>
    </location>
</feature>
<evidence type="ECO:0000313" key="3">
    <source>
        <dbReference type="EMBL" id="KAH6652155.1"/>
    </source>
</evidence>